<keyword evidence="9" id="KW-1185">Reference proteome</keyword>
<keyword evidence="3 6" id="KW-0032">Aminotransferase</keyword>
<evidence type="ECO:0000256" key="3">
    <source>
        <dbReference type="ARBA" id="ARBA00022576"/>
    </source>
</evidence>
<proteinExistence type="inferred from homology"/>
<dbReference type="Gene3D" id="3.90.1150.10">
    <property type="entry name" value="Aspartate Aminotransferase, domain 1"/>
    <property type="match status" value="1"/>
</dbReference>
<dbReference type="InterPro" id="IPR015424">
    <property type="entry name" value="PyrdxlP-dep_Trfase"/>
</dbReference>
<dbReference type="PANTHER" id="PTHR46383">
    <property type="entry name" value="ASPARTATE AMINOTRANSFERASE"/>
    <property type="match status" value="1"/>
</dbReference>
<keyword evidence="5" id="KW-0663">Pyridoxal phosphate</keyword>
<dbReference type="InterPro" id="IPR015422">
    <property type="entry name" value="PyrdxlP-dep_Trfase_small"/>
</dbReference>
<dbReference type="EMBL" id="CP015243">
    <property type="protein sequence ID" value="ANF59724.1"/>
    <property type="molecule type" value="Genomic_DNA"/>
</dbReference>
<protein>
    <recommendedName>
        <fullName evidence="6">Aminotransferase</fullName>
        <ecNumber evidence="6">2.6.1.-</ecNumber>
    </recommendedName>
</protein>
<organism evidence="8 9">
    <name type="scientific">Halotalea alkalilenta</name>
    <dbReference type="NCBI Taxonomy" id="376489"/>
    <lineage>
        <taxon>Bacteria</taxon>
        <taxon>Pseudomonadati</taxon>
        <taxon>Pseudomonadota</taxon>
        <taxon>Gammaproteobacteria</taxon>
        <taxon>Oceanospirillales</taxon>
        <taxon>Halomonadaceae</taxon>
        <taxon>Halotalea</taxon>
    </lineage>
</organism>
<dbReference type="InterPro" id="IPR004838">
    <property type="entry name" value="NHTrfase_class1_PyrdxlP-BS"/>
</dbReference>
<evidence type="ECO:0000256" key="1">
    <source>
        <dbReference type="ARBA" id="ARBA00001933"/>
    </source>
</evidence>
<feature type="domain" description="Aminotransferase class I/classII large" evidence="7">
    <location>
        <begin position="25"/>
        <end position="384"/>
    </location>
</feature>
<accession>A0A172YKL6</accession>
<dbReference type="PANTHER" id="PTHR46383:SF1">
    <property type="entry name" value="ASPARTATE AMINOTRANSFERASE"/>
    <property type="match status" value="1"/>
</dbReference>
<keyword evidence="4 6" id="KW-0808">Transferase</keyword>
<dbReference type="Gene3D" id="3.40.640.10">
    <property type="entry name" value="Type I PLP-dependent aspartate aminotransferase-like (Major domain)"/>
    <property type="match status" value="1"/>
</dbReference>
<dbReference type="FunFam" id="3.40.640.10:FF:000033">
    <property type="entry name" value="Aspartate aminotransferase"/>
    <property type="match status" value="1"/>
</dbReference>
<reference evidence="8 9" key="1">
    <citation type="submission" date="2016-04" db="EMBL/GenBank/DDBJ databases">
        <title>Complete Genome Sequence of Halotalea alkalilenta IHB B 13600.</title>
        <authorList>
            <person name="Swarnkar M.K."/>
            <person name="Sharma A."/>
            <person name="Kaushal K."/>
            <person name="Soni R."/>
            <person name="Rana S."/>
            <person name="Singh A.K."/>
            <person name="Gulati A."/>
        </authorList>
    </citation>
    <scope>NUCLEOTIDE SEQUENCE [LARGE SCALE GENOMIC DNA]</scope>
    <source>
        <strain evidence="8 9">IHB B 13600</strain>
    </source>
</reference>
<dbReference type="STRING" id="376489.A5892_16455"/>
<dbReference type="InterPro" id="IPR050596">
    <property type="entry name" value="AspAT/PAT-like"/>
</dbReference>
<evidence type="ECO:0000259" key="7">
    <source>
        <dbReference type="Pfam" id="PF00155"/>
    </source>
</evidence>
<evidence type="ECO:0000256" key="4">
    <source>
        <dbReference type="ARBA" id="ARBA00022679"/>
    </source>
</evidence>
<dbReference type="GO" id="GO:0006520">
    <property type="term" value="P:amino acid metabolic process"/>
    <property type="evidence" value="ECO:0007669"/>
    <property type="project" value="InterPro"/>
</dbReference>
<dbReference type="InterPro" id="IPR015421">
    <property type="entry name" value="PyrdxlP-dep_Trfase_major"/>
</dbReference>
<dbReference type="InterPro" id="IPR004839">
    <property type="entry name" value="Aminotransferase_I/II_large"/>
</dbReference>
<evidence type="ECO:0000256" key="5">
    <source>
        <dbReference type="ARBA" id="ARBA00022898"/>
    </source>
</evidence>
<dbReference type="GO" id="GO:0030170">
    <property type="term" value="F:pyridoxal phosphate binding"/>
    <property type="evidence" value="ECO:0007669"/>
    <property type="project" value="InterPro"/>
</dbReference>
<dbReference type="GO" id="GO:0008483">
    <property type="term" value="F:transaminase activity"/>
    <property type="evidence" value="ECO:0007669"/>
    <property type="project" value="UniProtKB-KW"/>
</dbReference>
<comment type="similarity">
    <text evidence="2 6">Belongs to the class-I pyridoxal-phosphate-dependent aminotransferase family.</text>
</comment>
<dbReference type="CDD" id="cd00609">
    <property type="entry name" value="AAT_like"/>
    <property type="match status" value="1"/>
</dbReference>
<gene>
    <name evidence="8" type="ORF">A5892_16455</name>
</gene>
<dbReference type="Proteomes" id="UP000077875">
    <property type="component" value="Chromosome"/>
</dbReference>
<evidence type="ECO:0000256" key="6">
    <source>
        <dbReference type="RuleBase" id="RU000481"/>
    </source>
</evidence>
<evidence type="ECO:0000256" key="2">
    <source>
        <dbReference type="ARBA" id="ARBA00007441"/>
    </source>
</evidence>
<dbReference type="Pfam" id="PF00155">
    <property type="entry name" value="Aminotran_1_2"/>
    <property type="match status" value="1"/>
</dbReference>
<sequence>MATLRQSPTAMVSALMRKRRAEGVDVIDLGEGELDFPSPEVAKRAGIDAIARDDTKYTAVTGTEALKRAVCAKFSHDNGIDTSPERVVVSVGGKQIVFNAMLATLSPGDEVLIPAPYWVSYPDIVALTGATARILPTSAEEGFKLTAGALRAALTPRTRWLILNSPNNPSGAVYTRAELEALLEVFAEAPQALLLADDIYEHLVFEGEFFTPAGLRADLAERILTLNGVSKAYSMTGWRIGYATGPEWLIEAIGRLQSQSTTNPASMCQAAAQAALEAPLDFLPERLERLRRRRDLMVEGIRAIDGLDCATPQGAFYLYVDCAGLIGKRTPQGLRLENDQMVADHFAASAGVGVVPGTAFGLSPYLRLAYGQPSARLREALARLAECCARLD</sequence>
<evidence type="ECO:0000313" key="8">
    <source>
        <dbReference type="EMBL" id="ANF59724.1"/>
    </source>
</evidence>
<dbReference type="EC" id="2.6.1.-" evidence="6"/>
<evidence type="ECO:0000313" key="9">
    <source>
        <dbReference type="Proteomes" id="UP000077875"/>
    </source>
</evidence>
<dbReference type="PROSITE" id="PS00105">
    <property type="entry name" value="AA_TRANSFER_CLASS_1"/>
    <property type="match status" value="1"/>
</dbReference>
<comment type="cofactor">
    <cofactor evidence="1 6">
        <name>pyridoxal 5'-phosphate</name>
        <dbReference type="ChEBI" id="CHEBI:597326"/>
    </cofactor>
</comment>
<name>A0A172YKL6_9GAMM</name>
<dbReference type="SUPFAM" id="SSF53383">
    <property type="entry name" value="PLP-dependent transferases"/>
    <property type="match status" value="1"/>
</dbReference>
<dbReference type="KEGG" id="haa:A5892_16455"/>
<dbReference type="AlphaFoldDB" id="A0A172YKL6"/>